<gene>
    <name evidence="1" type="ORF">COO09_18975</name>
</gene>
<evidence type="ECO:0000313" key="2">
    <source>
        <dbReference type="Proteomes" id="UP000218934"/>
    </source>
</evidence>
<sequence length="104" mass="11579">MLSGSFNRIITVSPHLHRYRALNDLYPIEAITLDATPQLTSWLTAHVARPLLVGPDSESEQWVARVARDVGAPYMIGRKRRRGDRDPAQRPAAVVVREAVGPAR</sequence>
<dbReference type="InterPro" id="IPR029057">
    <property type="entry name" value="PRTase-like"/>
</dbReference>
<accession>A0A2A4FR93</accession>
<dbReference type="Gene3D" id="3.40.50.2020">
    <property type="match status" value="2"/>
</dbReference>
<organism evidence="1 2">
    <name type="scientific">Rhizorhabdus dicambivorans</name>
    <dbReference type="NCBI Taxonomy" id="1850238"/>
    <lineage>
        <taxon>Bacteria</taxon>
        <taxon>Pseudomonadati</taxon>
        <taxon>Pseudomonadota</taxon>
        <taxon>Alphaproteobacteria</taxon>
        <taxon>Sphingomonadales</taxon>
        <taxon>Sphingomonadaceae</taxon>
        <taxon>Rhizorhabdus</taxon>
    </lineage>
</organism>
<dbReference type="KEGG" id="rdi:CMV14_05075"/>
<proteinExistence type="predicted"/>
<dbReference type="RefSeq" id="WP_066964111.1">
    <property type="nucleotide sequence ID" value="NZ_CP023449.1"/>
</dbReference>
<dbReference type="SUPFAM" id="SSF53271">
    <property type="entry name" value="PRTase-like"/>
    <property type="match status" value="1"/>
</dbReference>
<dbReference type="EMBL" id="NWUF01000024">
    <property type="protein sequence ID" value="PCE40677.1"/>
    <property type="molecule type" value="Genomic_DNA"/>
</dbReference>
<reference evidence="1 2" key="1">
    <citation type="submission" date="2017-09" db="EMBL/GenBank/DDBJ databases">
        <title>The Catabolism of 3,6-Dichlorosalicylic acid is Initiated by the Cytochrome P450 Monooxygenase DsmABC in Rhizorhabdus dicambivorans Ndbn-20.</title>
        <authorList>
            <person name="Na L."/>
        </authorList>
    </citation>
    <scope>NUCLEOTIDE SEQUENCE [LARGE SCALE GENOMIC DNA]</scope>
    <source>
        <strain evidence="1 2">Ndbn-20m</strain>
    </source>
</reference>
<comment type="caution">
    <text evidence="1">The sequence shown here is derived from an EMBL/GenBank/DDBJ whole genome shotgun (WGS) entry which is preliminary data.</text>
</comment>
<protein>
    <submittedName>
        <fullName evidence="1">Uncharacterized protein</fullName>
    </submittedName>
</protein>
<dbReference type="Proteomes" id="UP000218934">
    <property type="component" value="Unassembled WGS sequence"/>
</dbReference>
<name>A0A2A4FR93_9SPHN</name>
<dbReference type="AlphaFoldDB" id="A0A2A4FR93"/>
<keyword evidence="2" id="KW-1185">Reference proteome</keyword>
<dbReference type="OrthoDB" id="324294at2"/>
<evidence type="ECO:0000313" key="1">
    <source>
        <dbReference type="EMBL" id="PCE40677.1"/>
    </source>
</evidence>